<dbReference type="SUPFAM" id="SSF54909">
    <property type="entry name" value="Dimeric alpha+beta barrel"/>
    <property type="match status" value="1"/>
</dbReference>
<evidence type="ECO:0000259" key="1">
    <source>
        <dbReference type="PROSITE" id="PS51725"/>
    </source>
</evidence>
<sequence length="100" mass="11232">MNDEPIYLFATWQAKDGQIDAVLDILRELAVKSREEEGNLFYKIHQGMADKNTIILYEGYKDEAALAAHRASEHFQSMVIGKAVSLLENRVGVPTVPLDI</sequence>
<dbReference type="Pfam" id="PF03992">
    <property type="entry name" value="ABM"/>
    <property type="match status" value="1"/>
</dbReference>
<keyword evidence="3" id="KW-1185">Reference proteome</keyword>
<keyword evidence="2" id="KW-0560">Oxidoreductase</keyword>
<dbReference type="PANTHER" id="PTHR33336:SF3">
    <property type="entry name" value="ABM DOMAIN-CONTAINING PROTEIN"/>
    <property type="match status" value="1"/>
</dbReference>
<dbReference type="AlphaFoldDB" id="A0A5R9L6D9"/>
<dbReference type="OrthoDB" id="964493at2"/>
<organism evidence="2 3">
    <name type="scientific">Dyadobacter luticola</name>
    <dbReference type="NCBI Taxonomy" id="1979387"/>
    <lineage>
        <taxon>Bacteria</taxon>
        <taxon>Pseudomonadati</taxon>
        <taxon>Bacteroidota</taxon>
        <taxon>Cytophagia</taxon>
        <taxon>Cytophagales</taxon>
        <taxon>Spirosomataceae</taxon>
        <taxon>Dyadobacter</taxon>
    </lineage>
</organism>
<dbReference type="Proteomes" id="UP000306402">
    <property type="component" value="Unassembled WGS sequence"/>
</dbReference>
<feature type="domain" description="ABM" evidence="1">
    <location>
        <begin position="6"/>
        <end position="96"/>
    </location>
</feature>
<gene>
    <name evidence="2" type="ORF">FEN17_10060</name>
</gene>
<comment type="caution">
    <text evidence="2">The sequence shown here is derived from an EMBL/GenBank/DDBJ whole genome shotgun (WGS) entry which is preliminary data.</text>
</comment>
<keyword evidence="2" id="KW-0503">Monooxygenase</keyword>
<dbReference type="InterPro" id="IPR011008">
    <property type="entry name" value="Dimeric_a/b-barrel"/>
</dbReference>
<dbReference type="GO" id="GO:0004497">
    <property type="term" value="F:monooxygenase activity"/>
    <property type="evidence" value="ECO:0007669"/>
    <property type="project" value="UniProtKB-KW"/>
</dbReference>
<dbReference type="InterPro" id="IPR007138">
    <property type="entry name" value="ABM_dom"/>
</dbReference>
<accession>A0A5R9L6D9</accession>
<evidence type="ECO:0000313" key="2">
    <source>
        <dbReference type="EMBL" id="TLV03907.1"/>
    </source>
</evidence>
<dbReference type="GO" id="GO:0005829">
    <property type="term" value="C:cytosol"/>
    <property type="evidence" value="ECO:0007669"/>
    <property type="project" value="TreeGrafter"/>
</dbReference>
<name>A0A5R9L6D9_9BACT</name>
<dbReference type="EMBL" id="VCEJ01000002">
    <property type="protein sequence ID" value="TLV03907.1"/>
    <property type="molecule type" value="Genomic_DNA"/>
</dbReference>
<proteinExistence type="predicted"/>
<dbReference type="PROSITE" id="PS51725">
    <property type="entry name" value="ABM"/>
    <property type="match status" value="1"/>
</dbReference>
<reference evidence="2 3" key="1">
    <citation type="submission" date="2019-05" db="EMBL/GenBank/DDBJ databases">
        <authorList>
            <person name="Qu J.-H."/>
        </authorList>
    </citation>
    <scope>NUCLEOTIDE SEQUENCE [LARGE SCALE GENOMIC DNA]</scope>
    <source>
        <strain evidence="2 3">T17</strain>
    </source>
</reference>
<dbReference type="RefSeq" id="WP_138365117.1">
    <property type="nucleotide sequence ID" value="NZ_VCEJ01000002.1"/>
</dbReference>
<dbReference type="InterPro" id="IPR050744">
    <property type="entry name" value="AI-2_Isomerase_LsrG"/>
</dbReference>
<dbReference type="PANTHER" id="PTHR33336">
    <property type="entry name" value="QUINOL MONOOXYGENASE YGIN-RELATED"/>
    <property type="match status" value="1"/>
</dbReference>
<evidence type="ECO:0000313" key="3">
    <source>
        <dbReference type="Proteomes" id="UP000306402"/>
    </source>
</evidence>
<protein>
    <submittedName>
        <fullName evidence="2">Antibiotic biosynthesis monooxygenase</fullName>
    </submittedName>
</protein>
<dbReference type="Gene3D" id="3.30.70.100">
    <property type="match status" value="1"/>
</dbReference>